<organism evidence="12">
    <name type="scientific">Amphimedon queenslandica</name>
    <name type="common">Sponge</name>
    <dbReference type="NCBI Taxonomy" id="400682"/>
    <lineage>
        <taxon>Eukaryota</taxon>
        <taxon>Metazoa</taxon>
        <taxon>Porifera</taxon>
        <taxon>Demospongiae</taxon>
        <taxon>Heteroscleromorpha</taxon>
        <taxon>Haplosclerida</taxon>
        <taxon>Niphatidae</taxon>
        <taxon>Amphimedon</taxon>
    </lineage>
</organism>
<evidence type="ECO:0000313" key="12">
    <source>
        <dbReference type="EnsemblMetazoa" id="Aqu2.1.39624_001"/>
    </source>
</evidence>
<dbReference type="GO" id="GO:0009229">
    <property type="term" value="P:thiamine diphosphate biosynthetic process"/>
    <property type="evidence" value="ECO:0007669"/>
    <property type="project" value="UniProtKB-UniPathway"/>
</dbReference>
<dbReference type="KEGG" id="aqu:100636738"/>
<evidence type="ECO:0000256" key="11">
    <source>
        <dbReference type="ARBA" id="ARBA00022977"/>
    </source>
</evidence>
<dbReference type="Gene3D" id="3.40.1190.20">
    <property type="match status" value="1"/>
</dbReference>
<dbReference type="Proteomes" id="UP000007879">
    <property type="component" value="Unassembled WGS sequence"/>
</dbReference>
<keyword evidence="8" id="KW-0418">Kinase</keyword>
<evidence type="ECO:0000256" key="4">
    <source>
        <dbReference type="ARBA" id="ARBA00012129"/>
    </source>
</evidence>
<reference evidence="13" key="1">
    <citation type="journal article" date="2010" name="Nature">
        <title>The Amphimedon queenslandica genome and the evolution of animal complexity.</title>
        <authorList>
            <person name="Srivastava M."/>
            <person name="Simakov O."/>
            <person name="Chapman J."/>
            <person name="Fahey B."/>
            <person name="Gauthier M.E."/>
            <person name="Mitros T."/>
            <person name="Richards G.S."/>
            <person name="Conaco C."/>
            <person name="Dacre M."/>
            <person name="Hellsten U."/>
            <person name="Larroux C."/>
            <person name="Putnam N.H."/>
            <person name="Stanke M."/>
            <person name="Adamska M."/>
            <person name="Darling A."/>
            <person name="Degnan S.M."/>
            <person name="Oakley T.H."/>
            <person name="Plachetzki D.C."/>
            <person name="Zhai Y."/>
            <person name="Adamski M."/>
            <person name="Calcino A."/>
            <person name="Cummins S.F."/>
            <person name="Goodstein D.M."/>
            <person name="Harris C."/>
            <person name="Jackson D.J."/>
            <person name="Leys S.P."/>
            <person name="Shu S."/>
            <person name="Woodcroft B.J."/>
            <person name="Vervoort M."/>
            <person name="Kosik K.S."/>
            <person name="Manning G."/>
            <person name="Degnan B.M."/>
            <person name="Rokhsar D.S."/>
        </authorList>
    </citation>
    <scope>NUCLEOTIDE SEQUENCE [LARGE SCALE GENOMIC DNA]</scope>
</reference>
<dbReference type="InterPro" id="IPR029056">
    <property type="entry name" value="Ribokinase-like"/>
</dbReference>
<reference evidence="12" key="2">
    <citation type="submission" date="2017-05" db="UniProtKB">
        <authorList>
            <consortium name="EnsemblMetazoa"/>
        </authorList>
    </citation>
    <scope>IDENTIFICATION</scope>
</reference>
<dbReference type="SUPFAM" id="SSF53613">
    <property type="entry name" value="Ribokinase-like"/>
    <property type="match status" value="1"/>
</dbReference>
<dbReference type="HAMAP" id="MF_00228">
    <property type="entry name" value="Thz_kinase"/>
    <property type="match status" value="1"/>
</dbReference>
<evidence type="ECO:0000256" key="8">
    <source>
        <dbReference type="ARBA" id="ARBA00022777"/>
    </source>
</evidence>
<dbReference type="OMA" id="KRPLVHN"/>
<evidence type="ECO:0000256" key="7">
    <source>
        <dbReference type="ARBA" id="ARBA00022741"/>
    </source>
</evidence>
<dbReference type="EnsemblMetazoa" id="XM_003384171.2">
    <property type="protein sequence ID" value="XP_003384219.1"/>
    <property type="gene ID" value="LOC100636738"/>
</dbReference>
<dbReference type="InParanoid" id="A0A1X7VIL4"/>
<keyword evidence="10" id="KW-0460">Magnesium</keyword>
<keyword evidence="13" id="KW-1185">Reference proteome</keyword>
<evidence type="ECO:0000256" key="6">
    <source>
        <dbReference type="ARBA" id="ARBA00022723"/>
    </source>
</evidence>
<dbReference type="eggNOG" id="ENOG502QS2M">
    <property type="taxonomic scope" value="Eukaryota"/>
</dbReference>
<dbReference type="GO" id="GO:0000287">
    <property type="term" value="F:magnesium ion binding"/>
    <property type="evidence" value="ECO:0007669"/>
    <property type="project" value="InterPro"/>
</dbReference>
<evidence type="ECO:0000256" key="3">
    <source>
        <dbReference type="ARBA" id="ARBA00004868"/>
    </source>
</evidence>
<name>A0A1X7VIL4_AMPQE</name>
<dbReference type="EnsemblMetazoa" id="Aqu2.1.39624_001">
    <property type="protein sequence ID" value="Aqu2.1.39624_001"/>
    <property type="gene ID" value="Aqu2.1.39624"/>
</dbReference>
<dbReference type="EC" id="2.7.1.50" evidence="4"/>
<keyword evidence="7" id="KW-0547">Nucleotide-binding</keyword>
<evidence type="ECO:0000256" key="10">
    <source>
        <dbReference type="ARBA" id="ARBA00022842"/>
    </source>
</evidence>
<comment type="catalytic activity">
    <reaction evidence="1">
        <text>5-(2-hydroxyethyl)-4-methylthiazole + ATP = 4-methyl-5-(2-phosphooxyethyl)-thiazole + ADP + H(+)</text>
        <dbReference type="Rhea" id="RHEA:24212"/>
        <dbReference type="ChEBI" id="CHEBI:15378"/>
        <dbReference type="ChEBI" id="CHEBI:17957"/>
        <dbReference type="ChEBI" id="CHEBI:30616"/>
        <dbReference type="ChEBI" id="CHEBI:58296"/>
        <dbReference type="ChEBI" id="CHEBI:456216"/>
        <dbReference type="EC" id="2.7.1.50"/>
    </reaction>
</comment>
<keyword evidence="11" id="KW-0784">Thiamine biosynthesis</keyword>
<comment type="cofactor">
    <cofactor evidence="2">
        <name>Mg(2+)</name>
        <dbReference type="ChEBI" id="CHEBI:18420"/>
    </cofactor>
</comment>
<evidence type="ECO:0000256" key="2">
    <source>
        <dbReference type="ARBA" id="ARBA00001946"/>
    </source>
</evidence>
<dbReference type="InterPro" id="IPR000417">
    <property type="entry name" value="Hyethyz_kinase"/>
</dbReference>
<dbReference type="NCBIfam" id="TIGR00694">
    <property type="entry name" value="thiM"/>
    <property type="match status" value="1"/>
</dbReference>
<comment type="pathway">
    <text evidence="3">Cofactor biosynthesis; thiamine diphosphate biosynthesis; 4-methyl-5-(2-phosphoethyl)-thiazole from 5-(2-hydroxyethyl)-4-methylthiazole: step 1/1.</text>
</comment>
<dbReference type="UniPathway" id="UPA00060">
    <property type="reaction ID" value="UER00139"/>
</dbReference>
<protein>
    <recommendedName>
        <fullName evidence="4">hydroxyethylthiazole kinase</fullName>
        <ecNumber evidence="4">2.7.1.50</ecNumber>
    </recommendedName>
</protein>
<dbReference type="PIRSF" id="PIRSF000513">
    <property type="entry name" value="Thz_kinase"/>
    <property type="match status" value="1"/>
</dbReference>
<accession>A0A1X7VIL4</accession>
<dbReference type="NCBIfam" id="NF006830">
    <property type="entry name" value="PRK09355.1"/>
    <property type="match status" value="1"/>
</dbReference>
<dbReference type="AlphaFoldDB" id="A0A1X7VIL4"/>
<keyword evidence="5" id="KW-0808">Transferase</keyword>
<evidence type="ECO:0000256" key="1">
    <source>
        <dbReference type="ARBA" id="ARBA00001771"/>
    </source>
</evidence>
<proteinExistence type="inferred from homology"/>
<dbReference type="GO" id="GO:0005524">
    <property type="term" value="F:ATP binding"/>
    <property type="evidence" value="ECO:0007669"/>
    <property type="project" value="UniProtKB-KW"/>
</dbReference>
<dbReference type="GO" id="GO:0004417">
    <property type="term" value="F:hydroxyethylthiazole kinase activity"/>
    <property type="evidence" value="ECO:0007669"/>
    <property type="project" value="UniProtKB-EC"/>
</dbReference>
<dbReference type="OrthoDB" id="4994at2759"/>
<keyword evidence="9" id="KW-0067">ATP-binding</keyword>
<sequence length="273" mass="28251">MAALAQKLGEKLQSVRSGNPLVHHITNFVVMELTANVTLHVGGSPVMAHSLEEVTDMVKLASCLNINMGTLEPNWVASMLAAGKKANSLGVPIVFDPVGNGATPYRTETAANLIKELDISVIRGNGGEIGLLADKGGQVKGVDSVGGPEEPAKVAKALANKLGTIVAITGPVDYVSDGKSAFAIRNGHKYLAQLTGTGCSATTAISCFVGANKEDKLMATVAALSFFGSAAEVAVKESSTKGPASFKVNFHDALANMTVEDFVQLVKVDDVSD</sequence>
<evidence type="ECO:0000256" key="5">
    <source>
        <dbReference type="ARBA" id="ARBA00022679"/>
    </source>
</evidence>
<evidence type="ECO:0000256" key="9">
    <source>
        <dbReference type="ARBA" id="ARBA00022840"/>
    </source>
</evidence>
<dbReference type="PRINTS" id="PR01099">
    <property type="entry name" value="HYETHTZKNASE"/>
</dbReference>
<gene>
    <name evidence="12" type="primary">100636738</name>
</gene>
<dbReference type="CDD" id="cd01170">
    <property type="entry name" value="THZ_kinase"/>
    <property type="match status" value="1"/>
</dbReference>
<dbReference type="Pfam" id="PF02110">
    <property type="entry name" value="HK"/>
    <property type="match status" value="1"/>
</dbReference>
<dbReference type="GO" id="GO:0009228">
    <property type="term" value="P:thiamine biosynthetic process"/>
    <property type="evidence" value="ECO:0007669"/>
    <property type="project" value="UniProtKB-KW"/>
</dbReference>
<evidence type="ECO:0000313" key="13">
    <source>
        <dbReference type="Proteomes" id="UP000007879"/>
    </source>
</evidence>
<keyword evidence="6" id="KW-0479">Metal-binding</keyword>